<organism evidence="1">
    <name type="scientific">Rhizophora mucronata</name>
    <name type="common">Asiatic mangrove</name>
    <dbReference type="NCBI Taxonomy" id="61149"/>
    <lineage>
        <taxon>Eukaryota</taxon>
        <taxon>Viridiplantae</taxon>
        <taxon>Streptophyta</taxon>
        <taxon>Embryophyta</taxon>
        <taxon>Tracheophyta</taxon>
        <taxon>Spermatophyta</taxon>
        <taxon>Magnoliopsida</taxon>
        <taxon>eudicotyledons</taxon>
        <taxon>Gunneridae</taxon>
        <taxon>Pentapetalae</taxon>
        <taxon>rosids</taxon>
        <taxon>fabids</taxon>
        <taxon>Malpighiales</taxon>
        <taxon>Rhizophoraceae</taxon>
        <taxon>Rhizophora</taxon>
    </lineage>
</organism>
<sequence>MQNLLSSCACQNHKFCCANQLIGVEWPLLEINEMQSSSSSAIMEAGSSLHAAPCSNPTSLPAKFKSFSFHGPSKHSKLLTSLLSTLSTG</sequence>
<keyword evidence="1" id="KW-0413">Isomerase</keyword>
<evidence type="ECO:0000313" key="1">
    <source>
        <dbReference type="EMBL" id="MBW83569.1"/>
    </source>
</evidence>
<name>A0A2P2IQS5_RHIMU</name>
<dbReference type="AlphaFoldDB" id="A0A2P2IQS5"/>
<dbReference type="GO" id="GO:0016853">
    <property type="term" value="F:isomerase activity"/>
    <property type="evidence" value="ECO:0007669"/>
    <property type="project" value="UniProtKB-KW"/>
</dbReference>
<accession>A0A2P2IQS5</accession>
<dbReference type="EMBL" id="GGEC01003086">
    <property type="protein sequence ID" value="MBW83569.1"/>
    <property type="molecule type" value="Transcribed_RNA"/>
</dbReference>
<protein>
    <submittedName>
        <fullName evidence="1">1-5-phosphoribosyl-5-5-phosphoribosylaminomethylideneamino imidazole-4-carboxamide isomeraseic-like</fullName>
    </submittedName>
</protein>
<proteinExistence type="predicted"/>
<reference evidence="1" key="1">
    <citation type="submission" date="2018-02" db="EMBL/GenBank/DDBJ databases">
        <title>Rhizophora mucronata_Transcriptome.</title>
        <authorList>
            <person name="Meera S.P."/>
            <person name="Sreeshan A."/>
            <person name="Augustine A."/>
        </authorList>
    </citation>
    <scope>NUCLEOTIDE SEQUENCE</scope>
    <source>
        <tissue evidence="1">Leaf</tissue>
    </source>
</reference>